<name>A0A6G7VGR7_9GAMM</name>
<keyword evidence="2" id="KW-1185">Reference proteome</keyword>
<dbReference type="KEGG" id="cjap:GWK36_09750"/>
<protein>
    <recommendedName>
        <fullName evidence="3">C2H2-type domain-containing protein</fullName>
    </recommendedName>
</protein>
<dbReference type="AlphaFoldDB" id="A0A6G7VGR7"/>
<evidence type="ECO:0008006" key="3">
    <source>
        <dbReference type="Google" id="ProtNLM"/>
    </source>
</evidence>
<sequence length="204" mass="22588">MPLVDRRPPSATARSQEAALHTGCLILTPADPHLAPDVRLIIEGLGRAGLVGSPQPSSAEGWGFSLGPSFLSLLSFTGCAVQLPEHPDKGDWAPIRLLPPSPYPRLLVGRNTRPPRCPSCRAQLSNWRDLVEHWVTHPHAGVSCPGCGEMRPPWLWDWKQQGGFGRLFVRIEEVFPREATPTPALFEHLIRISGASWCHFYLQE</sequence>
<organism evidence="1 2">
    <name type="scientific">Caldichromatium japonicum</name>
    <dbReference type="NCBI Taxonomy" id="2699430"/>
    <lineage>
        <taxon>Bacteria</taxon>
        <taxon>Pseudomonadati</taxon>
        <taxon>Pseudomonadota</taxon>
        <taxon>Gammaproteobacteria</taxon>
        <taxon>Chromatiales</taxon>
        <taxon>Chromatiaceae</taxon>
        <taxon>Caldichromatium</taxon>
    </lineage>
</organism>
<proteinExistence type="predicted"/>
<dbReference type="Proteomes" id="UP000502699">
    <property type="component" value="Chromosome"/>
</dbReference>
<evidence type="ECO:0000313" key="1">
    <source>
        <dbReference type="EMBL" id="QIK39184.1"/>
    </source>
</evidence>
<accession>A0A6G7VGR7</accession>
<evidence type="ECO:0000313" key="2">
    <source>
        <dbReference type="Proteomes" id="UP000502699"/>
    </source>
</evidence>
<dbReference type="EMBL" id="CP048029">
    <property type="protein sequence ID" value="QIK39184.1"/>
    <property type="molecule type" value="Genomic_DNA"/>
</dbReference>
<reference evidence="2" key="1">
    <citation type="submission" date="2020-01" db="EMBL/GenBank/DDBJ databases">
        <title>Caldichromatium gen. nov., sp. nov., a thermophilic purple sulfur bacterium member of the family Chromatiaceae isolated from Nakabusa hot spring, Japan.</title>
        <authorList>
            <person name="Saini M.K."/>
            <person name="Hanada S."/>
            <person name="Tank M."/>
        </authorList>
    </citation>
    <scope>NUCLEOTIDE SEQUENCE [LARGE SCALE GENOMIC DNA]</scope>
    <source>
        <strain evidence="2">No.7</strain>
    </source>
</reference>
<gene>
    <name evidence="1" type="ORF">GWK36_09750</name>
</gene>